<protein>
    <submittedName>
        <fullName evidence="1">Uncharacterized protein</fullName>
    </submittedName>
</protein>
<sequence length="80" mass="8852">MTLTLQPIGVATGFDEEGMMVLDEQQRLVAVLVHISDENEVAPGQWYLEAGFGRLDGIDHPAFADLDAAQEWINQRLLKG</sequence>
<dbReference type="Proteomes" id="UP000199569">
    <property type="component" value="Unassembled WGS sequence"/>
</dbReference>
<dbReference type="OrthoDB" id="7997598at2"/>
<name>A0A1G5HRT8_9HYPH</name>
<dbReference type="RefSeq" id="WP_091133693.1">
    <property type="nucleotide sequence ID" value="NZ_FMVJ01000005.1"/>
</dbReference>
<keyword evidence="2" id="KW-1185">Reference proteome</keyword>
<dbReference type="EMBL" id="FMVJ01000005">
    <property type="protein sequence ID" value="SCY66565.1"/>
    <property type="molecule type" value="Genomic_DNA"/>
</dbReference>
<reference evidence="1 2" key="1">
    <citation type="submission" date="2016-10" db="EMBL/GenBank/DDBJ databases">
        <authorList>
            <person name="de Groot N.N."/>
        </authorList>
    </citation>
    <scope>NUCLEOTIDE SEQUENCE [LARGE SCALE GENOMIC DNA]</scope>
    <source>
        <strain evidence="1 2">CGMCC 1.7666</strain>
    </source>
</reference>
<evidence type="ECO:0000313" key="1">
    <source>
        <dbReference type="EMBL" id="SCY66565.1"/>
    </source>
</evidence>
<dbReference type="STRING" id="549386.SAMN02927923_01885"/>
<dbReference type="AlphaFoldDB" id="A0A1G5HRT8"/>
<organism evidence="1 2">
    <name type="scientific">Microvirga guangxiensis</name>
    <dbReference type="NCBI Taxonomy" id="549386"/>
    <lineage>
        <taxon>Bacteria</taxon>
        <taxon>Pseudomonadati</taxon>
        <taxon>Pseudomonadota</taxon>
        <taxon>Alphaproteobacteria</taxon>
        <taxon>Hyphomicrobiales</taxon>
        <taxon>Methylobacteriaceae</taxon>
        <taxon>Microvirga</taxon>
    </lineage>
</organism>
<evidence type="ECO:0000313" key="2">
    <source>
        <dbReference type="Proteomes" id="UP000199569"/>
    </source>
</evidence>
<accession>A0A1G5HRT8</accession>
<proteinExistence type="predicted"/>
<gene>
    <name evidence="1" type="ORF">SAMN02927923_01885</name>
</gene>